<comment type="caution">
    <text evidence="4">The sequence shown here is derived from an EMBL/GenBank/DDBJ whole genome shotgun (WGS) entry which is preliminary data.</text>
</comment>
<dbReference type="FunFam" id="3.40.50.720:FF:000084">
    <property type="entry name" value="Short-chain dehydrogenase reductase"/>
    <property type="match status" value="1"/>
</dbReference>
<comment type="similarity">
    <text evidence="1">Belongs to the short-chain dehydrogenases/reductases (SDR) family.</text>
</comment>
<proteinExistence type="inferred from homology"/>
<dbReference type="PROSITE" id="PS00061">
    <property type="entry name" value="ADH_SHORT"/>
    <property type="match status" value="1"/>
</dbReference>
<name>A0A7C5UX21_9CREN</name>
<accession>A0A7C5UX21</accession>
<gene>
    <name evidence="4" type="ORF">ENL47_06900</name>
    <name evidence="3" type="ORF">ENM84_04240</name>
</gene>
<dbReference type="PANTHER" id="PTHR42760:SF133">
    <property type="entry name" value="3-OXOACYL-[ACYL-CARRIER-PROTEIN] REDUCTASE"/>
    <property type="match status" value="1"/>
</dbReference>
<dbReference type="NCBIfam" id="NF005559">
    <property type="entry name" value="PRK07231.1"/>
    <property type="match status" value="1"/>
</dbReference>
<dbReference type="InterPro" id="IPR020904">
    <property type="entry name" value="Sc_DH/Rdtase_CS"/>
</dbReference>
<dbReference type="GO" id="GO:0016616">
    <property type="term" value="F:oxidoreductase activity, acting on the CH-OH group of donors, NAD or NADP as acceptor"/>
    <property type="evidence" value="ECO:0007669"/>
    <property type="project" value="TreeGrafter"/>
</dbReference>
<evidence type="ECO:0000256" key="2">
    <source>
        <dbReference type="ARBA" id="ARBA00023002"/>
    </source>
</evidence>
<dbReference type="PRINTS" id="PR00081">
    <property type="entry name" value="GDHRDH"/>
</dbReference>
<dbReference type="Pfam" id="PF13561">
    <property type="entry name" value="adh_short_C2"/>
    <property type="match status" value="1"/>
</dbReference>
<dbReference type="InterPro" id="IPR036291">
    <property type="entry name" value="NAD(P)-bd_dom_sf"/>
</dbReference>
<reference evidence="4" key="1">
    <citation type="journal article" date="2020" name="mSystems">
        <title>Genome- and Community-Level Interaction Insights into Carbon Utilization and Element Cycling Functions of Hydrothermarchaeota in Hydrothermal Sediment.</title>
        <authorList>
            <person name="Zhou Z."/>
            <person name="Liu Y."/>
            <person name="Xu W."/>
            <person name="Pan J."/>
            <person name="Luo Z.H."/>
            <person name="Li M."/>
        </authorList>
    </citation>
    <scope>NUCLEOTIDE SEQUENCE [LARGE SCALE GENOMIC DNA]</scope>
    <source>
        <strain evidence="4">SpSt-1</strain>
        <strain evidence="3">SpSt-1121</strain>
    </source>
</reference>
<evidence type="ECO:0000313" key="4">
    <source>
        <dbReference type="EMBL" id="HHR96527.1"/>
    </source>
</evidence>
<dbReference type="PANTHER" id="PTHR42760">
    <property type="entry name" value="SHORT-CHAIN DEHYDROGENASES/REDUCTASES FAMILY MEMBER"/>
    <property type="match status" value="1"/>
</dbReference>
<protein>
    <submittedName>
        <fullName evidence="4">SDR family oxidoreductase</fullName>
    </submittedName>
</protein>
<dbReference type="Gene3D" id="3.40.50.720">
    <property type="entry name" value="NAD(P)-binding Rossmann-like Domain"/>
    <property type="match status" value="1"/>
</dbReference>
<keyword evidence="2" id="KW-0560">Oxidoreductase</keyword>
<dbReference type="AlphaFoldDB" id="A0A7C5UX21"/>
<dbReference type="EMBL" id="DRUB01000133">
    <property type="protein sequence ID" value="HHR96527.1"/>
    <property type="molecule type" value="Genomic_DNA"/>
</dbReference>
<dbReference type="SUPFAM" id="SSF51735">
    <property type="entry name" value="NAD(P)-binding Rossmann-fold domains"/>
    <property type="match status" value="1"/>
</dbReference>
<sequence>MSCCKRFNGKVCVVTGGARGIGAAIAYRFGLEGCRVAIIDVDEDAASYRVKDFREKGIEAMYLKADVSIEAEIARAMEAIYSRYGAINILVNNAGIGFSGKELEQQSYDEWRRVIDVNLTGIWICSKHAVKYMKKSGGVIINIASTRAIQSEPNTEPYSASKGGVVALTHALAISLAKYRIRVIAISPGWIDTSEWQIPPKKPELTSLDHLWHPAGRVGKPEDIAAIVAFLASDEAAWITGVNIVVDGGITSKMVYMDENIILNSLEILLQDKELVQLIRAVIERSKIDKDYIKEKLRNAIE</sequence>
<dbReference type="PRINTS" id="PR00080">
    <property type="entry name" value="SDRFAMILY"/>
</dbReference>
<evidence type="ECO:0000256" key="1">
    <source>
        <dbReference type="ARBA" id="ARBA00006484"/>
    </source>
</evidence>
<evidence type="ECO:0000313" key="3">
    <source>
        <dbReference type="EMBL" id="HHP81856.1"/>
    </source>
</evidence>
<dbReference type="EMBL" id="DRZI01000183">
    <property type="protein sequence ID" value="HHP81856.1"/>
    <property type="molecule type" value="Genomic_DNA"/>
</dbReference>
<dbReference type="InterPro" id="IPR002347">
    <property type="entry name" value="SDR_fam"/>
</dbReference>
<organism evidence="4">
    <name type="scientific">Ignisphaera aggregans</name>
    <dbReference type="NCBI Taxonomy" id="334771"/>
    <lineage>
        <taxon>Archaea</taxon>
        <taxon>Thermoproteota</taxon>
        <taxon>Thermoprotei</taxon>
        <taxon>Desulfurococcales</taxon>
        <taxon>Desulfurococcaceae</taxon>
        <taxon>Ignisphaera</taxon>
    </lineage>
</organism>